<sequence length="750" mass="78999">MPELMSSQAKATSTKTDTRGKGFALTRQPTLERRDGGFAKSASPILDRQTRSGENALSMPTNAPTTAFTLQPPDAPRQLPGGSDTRPMGMGRVIKRFSSPSASQMPPSAPAPAIPHSVSSAIGDWGNALLSAGAEARTATTPPVSSPALPHSLNRLGLESGAPIPSDIRQPFEQSYGYDLSPIRIHQSAAARQSLEALNTVAFTLNDHIVMDSRLDLRNPAGQHVLGHELAHTVQGRLGSGASAGDMRISQPFWHSEREAESAVNSALTGKKYTIRQGVDQDLHQVAPWLILAGIGLAAGLVTWAVSDSPEENRARHAAGEDDPSRSLWSLVPIYGSVQQIREAETYFQRVLGVGFLMLDMATLGSAGVAARAMIRAPAALVRTAFQRQGTTLVVREGGELATEVALREAGETFAREGGAVFATRAAATAEMKAALQRGAMLLVTEGGLNHAVMYARNATGQLLKIHGGPIRLLFDVAPRELTERAAANIGSRANAYVVIEAAEAAIDIEKATSIVERGAPAIVRWLQGNPTSCGILQGALLEASELSAETLARLMPANAVSGRLVPITIMDHMAQSGAGLRLVEGGMTNIIGGTLVQESMLLAGGTLPAITSSVTSSIMHLLLTPDAGGGGGARTPSAPVSVSGGTPQIITVEDVPQSQIDTTVDVFVDVLSDADTQGYRRVVFTLRRTASELSPGFEKLERGSPMSPQGEELRSVLPFFVGRAAREPIGEYQIIATRTSVGWGISYGQ</sequence>
<feature type="compositionally biased region" description="Polar residues" evidence="1">
    <location>
        <begin position="52"/>
        <end position="69"/>
    </location>
</feature>
<evidence type="ECO:0000313" key="4">
    <source>
        <dbReference type="Proteomes" id="UP000235387"/>
    </source>
</evidence>
<feature type="domain" description="eCIS core" evidence="2">
    <location>
        <begin position="163"/>
        <end position="237"/>
    </location>
</feature>
<name>A0A2N7L749_9GAMM</name>
<dbReference type="Pfam" id="PF13699">
    <property type="entry name" value="eCIS_core"/>
    <property type="match status" value="1"/>
</dbReference>
<evidence type="ECO:0000259" key="2">
    <source>
        <dbReference type="Pfam" id="PF13699"/>
    </source>
</evidence>
<dbReference type="EMBL" id="MDAL01000037">
    <property type="protein sequence ID" value="PMN89790.1"/>
    <property type="molecule type" value="Genomic_DNA"/>
</dbReference>
<feature type="compositionally biased region" description="Polar residues" evidence="1">
    <location>
        <begin position="1"/>
        <end position="15"/>
    </location>
</feature>
<feature type="region of interest" description="Disordered" evidence="1">
    <location>
        <begin position="1"/>
        <end position="88"/>
    </location>
</feature>
<proteinExistence type="predicted"/>
<accession>A0A2N7L749</accession>
<protein>
    <recommendedName>
        <fullName evidence="2">eCIS core domain-containing protein</fullName>
    </recommendedName>
</protein>
<dbReference type="AlphaFoldDB" id="A0A2N7L749"/>
<reference evidence="4" key="1">
    <citation type="submission" date="2016-07" db="EMBL/GenBank/DDBJ databases">
        <title>Nontailed viruses are major unrecognized killers of bacteria in the ocean.</title>
        <authorList>
            <person name="Kauffman K."/>
            <person name="Hussain F."/>
            <person name="Yang J."/>
            <person name="Arevalo P."/>
            <person name="Brown J."/>
            <person name="Cutler M."/>
            <person name="Kelly L."/>
            <person name="Polz M.F."/>
        </authorList>
    </citation>
    <scope>NUCLEOTIDE SEQUENCE [LARGE SCALE GENOMIC DNA]</scope>
    <source>
        <strain evidence="4">10N.261.45.A10</strain>
    </source>
</reference>
<gene>
    <name evidence="3" type="ORF">BCT23_22010</name>
</gene>
<organism evidence="3 4">
    <name type="scientific">Enterovibrio norvegicus</name>
    <dbReference type="NCBI Taxonomy" id="188144"/>
    <lineage>
        <taxon>Bacteria</taxon>
        <taxon>Pseudomonadati</taxon>
        <taxon>Pseudomonadota</taxon>
        <taxon>Gammaproteobacteria</taxon>
        <taxon>Vibrionales</taxon>
        <taxon>Vibrionaceae</taxon>
        <taxon>Enterovibrio</taxon>
    </lineage>
</organism>
<dbReference type="RefSeq" id="WP_102391663.1">
    <property type="nucleotide sequence ID" value="NZ_MDAL01000037.1"/>
</dbReference>
<evidence type="ECO:0000313" key="3">
    <source>
        <dbReference type="EMBL" id="PMN89790.1"/>
    </source>
</evidence>
<comment type="caution">
    <text evidence="3">The sequence shown here is derived from an EMBL/GenBank/DDBJ whole genome shotgun (WGS) entry which is preliminary data.</text>
</comment>
<feature type="region of interest" description="Disordered" evidence="1">
    <location>
        <begin position="134"/>
        <end position="165"/>
    </location>
</feature>
<dbReference type="InterPro" id="IPR025295">
    <property type="entry name" value="eCIS_core_dom"/>
</dbReference>
<evidence type="ECO:0000256" key="1">
    <source>
        <dbReference type="SAM" id="MobiDB-lite"/>
    </source>
</evidence>
<dbReference type="Proteomes" id="UP000235387">
    <property type="component" value="Unassembled WGS sequence"/>
</dbReference>